<evidence type="ECO:0000313" key="3">
    <source>
        <dbReference type="Proteomes" id="UP000030645"/>
    </source>
</evidence>
<reference evidence="3" key="1">
    <citation type="submission" date="2013-01" db="EMBL/GenBank/DDBJ databases">
        <title>Draft Genome Sequence of a Mulberry Tree, Morus notabilis C.K. Schneid.</title>
        <authorList>
            <person name="He N."/>
            <person name="Zhao S."/>
        </authorList>
    </citation>
    <scope>NUCLEOTIDE SEQUENCE</scope>
</reference>
<sequence length="148" mass="17161">MLRIRPEEVENRVRLPCASARSVVSDFDINRRYKVVVVPSRSRVALLLCNLVLAYVISHGKLCFSRMEIHESMRSLVLVKENGRLPSLEYVAGISTTDKSQQDCHKAARRFNRQSEHYGHEERKSKESDFSKVNKAENEKRETKQLLM</sequence>
<protein>
    <submittedName>
        <fullName evidence="2">Uncharacterized protein</fullName>
    </submittedName>
</protein>
<evidence type="ECO:0000313" key="2">
    <source>
        <dbReference type="EMBL" id="EXB39452.1"/>
    </source>
</evidence>
<keyword evidence="3" id="KW-1185">Reference proteome</keyword>
<feature type="compositionally biased region" description="Basic and acidic residues" evidence="1">
    <location>
        <begin position="113"/>
        <end position="148"/>
    </location>
</feature>
<accession>W9QT93</accession>
<organism evidence="2 3">
    <name type="scientific">Morus notabilis</name>
    <dbReference type="NCBI Taxonomy" id="981085"/>
    <lineage>
        <taxon>Eukaryota</taxon>
        <taxon>Viridiplantae</taxon>
        <taxon>Streptophyta</taxon>
        <taxon>Embryophyta</taxon>
        <taxon>Tracheophyta</taxon>
        <taxon>Spermatophyta</taxon>
        <taxon>Magnoliopsida</taxon>
        <taxon>eudicotyledons</taxon>
        <taxon>Gunneridae</taxon>
        <taxon>Pentapetalae</taxon>
        <taxon>rosids</taxon>
        <taxon>fabids</taxon>
        <taxon>Rosales</taxon>
        <taxon>Moraceae</taxon>
        <taxon>Moreae</taxon>
        <taxon>Morus</taxon>
    </lineage>
</organism>
<feature type="region of interest" description="Disordered" evidence="1">
    <location>
        <begin position="101"/>
        <end position="148"/>
    </location>
</feature>
<dbReference type="Proteomes" id="UP000030645">
    <property type="component" value="Unassembled WGS sequence"/>
</dbReference>
<dbReference type="EMBL" id="KE343722">
    <property type="protein sequence ID" value="EXB39452.1"/>
    <property type="molecule type" value="Genomic_DNA"/>
</dbReference>
<dbReference type="AlphaFoldDB" id="W9QT93"/>
<evidence type="ECO:0000256" key="1">
    <source>
        <dbReference type="SAM" id="MobiDB-lite"/>
    </source>
</evidence>
<name>W9QT93_9ROSA</name>
<gene>
    <name evidence="2" type="ORF">L484_007999</name>
</gene>
<proteinExistence type="predicted"/>